<sequence>MTVRPKKQIYDPTPPTERATFITAKDDKGNYPLEGHGCNVMYCRYLSVNKHVKHPFLLDFRYIQTQTAKSDSRFALVYVGMWVPKGTIIEATKAWGRWWARIDCRTIQSIRKFDDDRNKHWDYSLPGILRHASDFNPGELPDDFDAGDLQGFVSVKVGSNGDVYALHNWSMGFEAITPRLVKFDPFGNELASVPVDQVREVRQLDLDADDNVYVGGTWIFTSPMGQSRFNLQKFDSDLKLIKVVTDADAPFPINHLVVKNGRVYCATESQGIINGYPYSLYENPFVWVYDLELELQSTMKPPSLTFSHARGVDVDDDGNIYVNGTLATELTSNGEQTGFHFGTVQKFTPGGQFAWSLFQGENSTNNFYPIHYRQGHFYFYGPKKLYKYTTDAEFVWEVPYKTWDEDNDDGQQAFFDSSAFAFHMTAIDSDADGNLFVTGFHQHYRNQLQFRKNTQKISPQGEVLWKFESRRTQHDIAVDRATDHFYTVGLVVEDDC</sequence>
<dbReference type="Proteomes" id="UP000318704">
    <property type="component" value="Chromosome"/>
</dbReference>
<gene>
    <name evidence="1" type="ORF">V144x_10100</name>
</gene>
<reference evidence="1 2" key="1">
    <citation type="submission" date="2019-03" db="EMBL/GenBank/DDBJ databases">
        <title>Deep-cultivation of Planctomycetes and their phenomic and genomic characterization uncovers novel biology.</title>
        <authorList>
            <person name="Wiegand S."/>
            <person name="Jogler M."/>
            <person name="Boedeker C."/>
            <person name="Pinto D."/>
            <person name="Vollmers J."/>
            <person name="Rivas-Marin E."/>
            <person name="Kohn T."/>
            <person name="Peeters S.H."/>
            <person name="Heuer A."/>
            <person name="Rast P."/>
            <person name="Oberbeckmann S."/>
            <person name="Bunk B."/>
            <person name="Jeske O."/>
            <person name="Meyerdierks A."/>
            <person name="Storesund J.E."/>
            <person name="Kallscheuer N."/>
            <person name="Luecker S."/>
            <person name="Lage O.M."/>
            <person name="Pohl T."/>
            <person name="Merkel B.J."/>
            <person name="Hornburger P."/>
            <person name="Mueller R.-W."/>
            <person name="Bruemmer F."/>
            <person name="Labrenz M."/>
            <person name="Spormann A.M."/>
            <person name="Op den Camp H."/>
            <person name="Overmann J."/>
            <person name="Amann R."/>
            <person name="Jetten M.S.M."/>
            <person name="Mascher T."/>
            <person name="Medema M.H."/>
            <person name="Devos D.P."/>
            <person name="Kaster A.-K."/>
            <person name="Ovreas L."/>
            <person name="Rohde M."/>
            <person name="Galperin M.Y."/>
            <person name="Jogler C."/>
        </authorList>
    </citation>
    <scope>NUCLEOTIDE SEQUENCE [LARGE SCALE GENOMIC DNA]</scope>
    <source>
        <strain evidence="1 2">V144</strain>
    </source>
</reference>
<organism evidence="1 2">
    <name type="scientific">Gimesia aquarii</name>
    <dbReference type="NCBI Taxonomy" id="2527964"/>
    <lineage>
        <taxon>Bacteria</taxon>
        <taxon>Pseudomonadati</taxon>
        <taxon>Planctomycetota</taxon>
        <taxon>Planctomycetia</taxon>
        <taxon>Planctomycetales</taxon>
        <taxon>Planctomycetaceae</taxon>
        <taxon>Gimesia</taxon>
    </lineage>
</organism>
<evidence type="ECO:0000313" key="1">
    <source>
        <dbReference type="EMBL" id="QDT95565.1"/>
    </source>
</evidence>
<accession>A0A517VRB8</accession>
<protein>
    <submittedName>
        <fullName evidence="1">Uncharacterized protein</fullName>
    </submittedName>
</protein>
<dbReference type="RefSeq" id="WP_144982224.1">
    <property type="nucleotide sequence ID" value="NZ_CP037920.1"/>
</dbReference>
<dbReference type="Gene3D" id="2.120.10.30">
    <property type="entry name" value="TolB, C-terminal domain"/>
    <property type="match status" value="1"/>
</dbReference>
<dbReference type="SUPFAM" id="SSF101898">
    <property type="entry name" value="NHL repeat"/>
    <property type="match status" value="1"/>
</dbReference>
<name>A0A517VRB8_9PLAN</name>
<dbReference type="InterPro" id="IPR011042">
    <property type="entry name" value="6-blade_b-propeller_TolB-like"/>
</dbReference>
<proteinExistence type="predicted"/>
<evidence type="ECO:0000313" key="2">
    <source>
        <dbReference type="Proteomes" id="UP000318704"/>
    </source>
</evidence>
<dbReference type="EMBL" id="CP037920">
    <property type="protein sequence ID" value="QDT95565.1"/>
    <property type="molecule type" value="Genomic_DNA"/>
</dbReference>
<dbReference type="AlphaFoldDB" id="A0A517VRB8"/>
<dbReference type="KEGG" id="gaw:V144x_10100"/>